<evidence type="ECO:0000256" key="1">
    <source>
        <dbReference type="SAM" id="Coils"/>
    </source>
</evidence>
<accession>A0A0K1PG11</accession>
<dbReference type="RefSeq" id="WP_050726623.1">
    <property type="nucleotide sequence ID" value="NZ_CP012332.1"/>
</dbReference>
<keyword evidence="3" id="KW-1185">Reference proteome</keyword>
<proteinExistence type="predicted"/>
<evidence type="ECO:0000313" key="2">
    <source>
        <dbReference type="EMBL" id="AKU92455.1"/>
    </source>
</evidence>
<feature type="coiled-coil region" evidence="1">
    <location>
        <begin position="64"/>
        <end position="91"/>
    </location>
</feature>
<keyword evidence="1" id="KW-0175">Coiled coil</keyword>
<sequence>MHDELYSELLKLRGQLATAVRAAGPDEREQLIDLRNEVDQACRRIRLGAFHDSTEGVAEDHALLLSINGKLAAAQNQAEAAREAAAVVDELANLLRCLSAV</sequence>
<gene>
    <name evidence="2" type="ORF">AKJ08_2842</name>
</gene>
<dbReference type="EMBL" id="CP012332">
    <property type="protein sequence ID" value="AKU92455.1"/>
    <property type="molecule type" value="Genomic_DNA"/>
</dbReference>
<dbReference type="AlphaFoldDB" id="A0A0K1PG11"/>
<dbReference type="KEGG" id="vin:AKJ08_2842"/>
<evidence type="ECO:0000313" key="3">
    <source>
        <dbReference type="Proteomes" id="UP000055590"/>
    </source>
</evidence>
<name>A0A0K1PG11_9BACT</name>
<dbReference type="Proteomes" id="UP000055590">
    <property type="component" value="Chromosome"/>
</dbReference>
<organism evidence="2 3">
    <name type="scientific">Vulgatibacter incomptus</name>
    <dbReference type="NCBI Taxonomy" id="1391653"/>
    <lineage>
        <taxon>Bacteria</taxon>
        <taxon>Pseudomonadati</taxon>
        <taxon>Myxococcota</taxon>
        <taxon>Myxococcia</taxon>
        <taxon>Myxococcales</taxon>
        <taxon>Cystobacterineae</taxon>
        <taxon>Vulgatibacteraceae</taxon>
        <taxon>Vulgatibacter</taxon>
    </lineage>
</organism>
<protein>
    <submittedName>
        <fullName evidence="2">Uncharacterized protein</fullName>
    </submittedName>
</protein>
<reference evidence="2 3" key="1">
    <citation type="submission" date="2015-08" db="EMBL/GenBank/DDBJ databases">
        <authorList>
            <person name="Babu N.S."/>
            <person name="Beckwith C.J."/>
            <person name="Beseler K.G."/>
            <person name="Brison A."/>
            <person name="Carone J.V."/>
            <person name="Caskin T.P."/>
            <person name="Diamond M."/>
            <person name="Durham M.E."/>
            <person name="Foxe J.M."/>
            <person name="Go M."/>
            <person name="Henderson B.A."/>
            <person name="Jones I.B."/>
            <person name="McGettigan J.A."/>
            <person name="Micheletti S.J."/>
            <person name="Nasrallah M.E."/>
            <person name="Ortiz D."/>
            <person name="Piller C.R."/>
            <person name="Privatt S.R."/>
            <person name="Schneider S.L."/>
            <person name="Sharp S."/>
            <person name="Smith T.C."/>
            <person name="Stanton J.D."/>
            <person name="Ullery H.E."/>
            <person name="Wilson R.J."/>
            <person name="Serrano M.G."/>
            <person name="Buck G."/>
            <person name="Lee V."/>
            <person name="Wang Y."/>
            <person name="Carvalho R."/>
            <person name="Voegtly L."/>
            <person name="Shi R."/>
            <person name="Duckworth R."/>
            <person name="Johnson A."/>
            <person name="Loviza R."/>
            <person name="Walstead R."/>
            <person name="Shah Z."/>
            <person name="Kiflezghi M."/>
            <person name="Wade K."/>
            <person name="Ball S.L."/>
            <person name="Bradley K.W."/>
            <person name="Asai D.J."/>
            <person name="Bowman C.A."/>
            <person name="Russell D.A."/>
            <person name="Pope W.H."/>
            <person name="Jacobs-Sera D."/>
            <person name="Hendrix R.W."/>
            <person name="Hatfull G.F."/>
        </authorList>
    </citation>
    <scope>NUCLEOTIDE SEQUENCE [LARGE SCALE GENOMIC DNA]</scope>
    <source>
        <strain evidence="2 3">DSM 27710</strain>
    </source>
</reference>